<dbReference type="HOGENOM" id="CLU_007138_1_0_1"/>
<keyword evidence="3" id="KW-0175">Coiled coil</keyword>
<dbReference type="eggNOG" id="ENOG502QTQX">
    <property type="taxonomic scope" value="Eukaryota"/>
</dbReference>
<keyword evidence="1" id="KW-0813">Transport</keyword>
<protein>
    <submittedName>
        <fullName evidence="6">Predicted protein</fullName>
    </submittedName>
</protein>
<keyword evidence="7" id="KW-1185">Reference proteome</keyword>
<dbReference type="AlphaFoldDB" id="D7M2D0"/>
<dbReference type="InterPro" id="IPR014002">
    <property type="entry name" value="Agenet_dom_plant"/>
</dbReference>
<dbReference type="EMBL" id="GL348718">
    <property type="protein sequence ID" value="EFH50407.1"/>
    <property type="molecule type" value="Genomic_DNA"/>
</dbReference>
<proteinExistence type="predicted"/>
<evidence type="ECO:0000313" key="7">
    <source>
        <dbReference type="Proteomes" id="UP000008694"/>
    </source>
</evidence>
<evidence type="ECO:0000256" key="1">
    <source>
        <dbReference type="ARBA" id="ARBA00022448"/>
    </source>
</evidence>
<feature type="domain" description="Agenet" evidence="5">
    <location>
        <begin position="230"/>
        <end position="287"/>
    </location>
</feature>
<evidence type="ECO:0000256" key="3">
    <source>
        <dbReference type="SAM" id="Coils"/>
    </source>
</evidence>
<dbReference type="InterPro" id="IPR008395">
    <property type="entry name" value="Agenet-like_dom"/>
</dbReference>
<dbReference type="InterPro" id="IPR007930">
    <property type="entry name" value="DUF724"/>
</dbReference>
<dbReference type="CDD" id="cd20406">
    <property type="entry name" value="Tudor_Agenet_AtDUF_rpt2_4"/>
    <property type="match status" value="1"/>
</dbReference>
<dbReference type="Proteomes" id="UP000008694">
    <property type="component" value="Unassembled WGS sequence"/>
</dbReference>
<dbReference type="Pfam" id="PF05266">
    <property type="entry name" value="DUF724"/>
    <property type="match status" value="1"/>
</dbReference>
<dbReference type="Pfam" id="PF05641">
    <property type="entry name" value="Agenet"/>
    <property type="match status" value="1"/>
</dbReference>
<feature type="compositionally biased region" description="Basic and acidic residues" evidence="4">
    <location>
        <begin position="361"/>
        <end position="376"/>
    </location>
</feature>
<dbReference type="PANTHER" id="PTHR31917:SF50">
    <property type="entry name" value="DUF724 DOMAIN-CONTAINING PROTEIN 1-RELATED"/>
    <property type="match status" value="1"/>
</dbReference>
<organism evidence="7">
    <name type="scientific">Arabidopsis lyrata subsp. lyrata</name>
    <name type="common">Lyre-leaved rock-cress</name>
    <dbReference type="NCBI Taxonomy" id="81972"/>
    <lineage>
        <taxon>Eukaryota</taxon>
        <taxon>Viridiplantae</taxon>
        <taxon>Streptophyta</taxon>
        <taxon>Embryophyta</taxon>
        <taxon>Tracheophyta</taxon>
        <taxon>Spermatophyta</taxon>
        <taxon>Magnoliopsida</taxon>
        <taxon>eudicotyledons</taxon>
        <taxon>Gunneridae</taxon>
        <taxon>Pentapetalae</taxon>
        <taxon>rosids</taxon>
        <taxon>malvids</taxon>
        <taxon>Brassicales</taxon>
        <taxon>Brassicaceae</taxon>
        <taxon>Camelineae</taxon>
        <taxon>Arabidopsis</taxon>
    </lineage>
</organism>
<sequence>MRYCGSGMPSMEEGCEFEISYRMDPTSLRIMSTCILEDIRYKAIVVAKPPKNPKSRRSVLCVRLLKDDFSTPLNDHTFKVLRRPIPPTHSLDCIPIKIGCIVEADYKYAWVTGFVVKEIDDYKCLVCFYSPPDIIHFERKLLRPYLEWLGERRDPGWFGTSRRNEKFLRLLAEEPMFSPGTMVEVSSKINETEVVWLPAMSLSCKSSKSEPNRIVDFRSLRPTPPSISVDEYQSEEYVEVFHDGMGWRQGRVMGTLSQKLFTVLLEATKKELAFKHSDLRPLKLWENGIWKMLQTRESPLTQKSGYKMSDSVMNANESDPPVTPPPGITITPLKQEEVETQRKTFPKKTLPRNQNGSGNDSTRENENIEDVNRKRKREENLCSVASAEEDKAKDTRMVLPFEKKLRIWKTLESMEVFKTVPQSPHFSPLVESREDSREISAVGMMLTFSGLLDEVKALQHDDPISSFDSLNDSFSKLEKHGLNVKVPQLRLNKLLSLRDRQSKKTEELKGAEKVTAEKESVKAENERKILELQRLNEEMDKEIAQSKSCATKIVQQLDDVKLEFKATASAPW</sequence>
<dbReference type="PANTHER" id="PTHR31917">
    <property type="entry name" value="AGENET DOMAIN-CONTAINING PROTEIN-RELATED"/>
    <property type="match status" value="1"/>
</dbReference>
<feature type="domain" description="Agenet" evidence="5">
    <location>
        <begin position="175"/>
        <end position="228"/>
    </location>
</feature>
<gene>
    <name evidence="6" type="ORF">ARALYDRAFT_662189</name>
</gene>
<evidence type="ECO:0000313" key="6">
    <source>
        <dbReference type="EMBL" id="EFH50407.1"/>
    </source>
</evidence>
<feature type="region of interest" description="Disordered" evidence="4">
    <location>
        <begin position="314"/>
        <end position="376"/>
    </location>
</feature>
<keyword evidence="2" id="KW-0341">Growth regulation</keyword>
<accession>D7M2D0</accession>
<evidence type="ECO:0000256" key="4">
    <source>
        <dbReference type="SAM" id="MobiDB-lite"/>
    </source>
</evidence>
<dbReference type="Gramene" id="Al_scaffold_0006_2254">
    <property type="protein sequence ID" value="Al_scaffold_0006_2254"/>
    <property type="gene ID" value="Al_scaffold_0006_2254"/>
</dbReference>
<feature type="coiled-coil region" evidence="3">
    <location>
        <begin position="511"/>
        <end position="545"/>
    </location>
</feature>
<evidence type="ECO:0000256" key="2">
    <source>
        <dbReference type="ARBA" id="ARBA00022604"/>
    </source>
</evidence>
<dbReference type="SMART" id="SM00743">
    <property type="entry name" value="Agenet"/>
    <property type="match status" value="3"/>
</dbReference>
<evidence type="ECO:0000259" key="5">
    <source>
        <dbReference type="SMART" id="SM00743"/>
    </source>
</evidence>
<feature type="compositionally biased region" description="Polar residues" evidence="4">
    <location>
        <begin position="351"/>
        <end position="360"/>
    </location>
</feature>
<feature type="domain" description="Agenet" evidence="5">
    <location>
        <begin position="94"/>
        <end position="150"/>
    </location>
</feature>
<reference evidence="7" key="1">
    <citation type="journal article" date="2011" name="Nat. Genet.">
        <title>The Arabidopsis lyrata genome sequence and the basis of rapid genome size change.</title>
        <authorList>
            <person name="Hu T.T."/>
            <person name="Pattyn P."/>
            <person name="Bakker E.G."/>
            <person name="Cao J."/>
            <person name="Cheng J.-F."/>
            <person name="Clark R.M."/>
            <person name="Fahlgren N."/>
            <person name="Fawcett J.A."/>
            <person name="Grimwood J."/>
            <person name="Gundlach H."/>
            <person name="Haberer G."/>
            <person name="Hollister J.D."/>
            <person name="Ossowski S."/>
            <person name="Ottilar R.P."/>
            <person name="Salamov A.A."/>
            <person name="Schneeberger K."/>
            <person name="Spannagl M."/>
            <person name="Wang X."/>
            <person name="Yang L."/>
            <person name="Nasrallah M.E."/>
            <person name="Bergelson J."/>
            <person name="Carrington J.C."/>
            <person name="Gaut B.S."/>
            <person name="Schmutz J."/>
            <person name="Mayer K.F.X."/>
            <person name="Van de Peer Y."/>
            <person name="Grigoriev I.V."/>
            <person name="Nordborg M."/>
            <person name="Weigel D."/>
            <person name="Guo Y.-L."/>
        </authorList>
    </citation>
    <scope>NUCLEOTIDE SEQUENCE [LARGE SCALE GENOMIC DNA]</scope>
    <source>
        <strain evidence="7">cv. MN47</strain>
    </source>
</reference>
<name>D7M2D0_ARALL</name>